<keyword evidence="5" id="KW-1185">Reference proteome</keyword>
<evidence type="ECO:0000313" key="5">
    <source>
        <dbReference type="Proteomes" id="UP001060733"/>
    </source>
</evidence>
<dbReference type="RefSeq" id="WP_263279690.1">
    <property type="nucleotide sequence ID" value="NZ_CP106795.1"/>
</dbReference>
<feature type="domain" description="Alpha/beta hydrolase fold-3" evidence="3">
    <location>
        <begin position="83"/>
        <end position="284"/>
    </location>
</feature>
<dbReference type="SUPFAM" id="SSF53474">
    <property type="entry name" value="alpha/beta-Hydrolases"/>
    <property type="match status" value="1"/>
</dbReference>
<gene>
    <name evidence="4" type="ORF">N8I86_35495</name>
</gene>
<name>A0ABY6EZ00_9ACTN</name>
<dbReference type="Gene3D" id="3.40.50.1820">
    <property type="entry name" value="alpha/beta hydrolase"/>
    <property type="match status" value="1"/>
</dbReference>
<dbReference type="Proteomes" id="UP001060733">
    <property type="component" value="Chromosome"/>
</dbReference>
<dbReference type="InterPro" id="IPR050300">
    <property type="entry name" value="GDXG_lipolytic_enzyme"/>
</dbReference>
<evidence type="ECO:0000256" key="2">
    <source>
        <dbReference type="SAM" id="MobiDB-lite"/>
    </source>
</evidence>
<dbReference type="InterPro" id="IPR013094">
    <property type="entry name" value="AB_hydrolase_3"/>
</dbReference>
<dbReference type="EMBL" id="CP106795">
    <property type="protein sequence ID" value="UXY39546.1"/>
    <property type="molecule type" value="Genomic_DNA"/>
</dbReference>
<evidence type="ECO:0000313" key="4">
    <source>
        <dbReference type="EMBL" id="UXY39546.1"/>
    </source>
</evidence>
<keyword evidence="1 4" id="KW-0378">Hydrolase</keyword>
<dbReference type="PANTHER" id="PTHR48081:SF8">
    <property type="entry name" value="ALPHA_BETA HYDROLASE FOLD-3 DOMAIN-CONTAINING PROTEIN-RELATED"/>
    <property type="match status" value="1"/>
</dbReference>
<feature type="region of interest" description="Disordered" evidence="2">
    <location>
        <begin position="1"/>
        <end position="21"/>
    </location>
</feature>
<evidence type="ECO:0000259" key="3">
    <source>
        <dbReference type="Pfam" id="PF07859"/>
    </source>
</evidence>
<dbReference type="PANTHER" id="PTHR48081">
    <property type="entry name" value="AB HYDROLASE SUPERFAMILY PROTEIN C4A8.06C"/>
    <property type="match status" value="1"/>
</dbReference>
<reference evidence="4" key="1">
    <citation type="submission" date="2022-10" db="EMBL/GenBank/DDBJ databases">
        <authorList>
            <person name="Mo P."/>
        </authorList>
    </citation>
    <scope>NUCLEOTIDE SEQUENCE</scope>
    <source>
        <strain evidence="4">HUAS 14-6</strain>
    </source>
</reference>
<organism evidence="4 5">
    <name type="scientific">Streptomyces albidocamelliae</name>
    <dbReference type="NCBI Taxonomy" id="2981135"/>
    <lineage>
        <taxon>Bacteria</taxon>
        <taxon>Bacillati</taxon>
        <taxon>Actinomycetota</taxon>
        <taxon>Actinomycetes</taxon>
        <taxon>Kitasatosporales</taxon>
        <taxon>Streptomycetaceae</taxon>
        <taxon>Streptomyces</taxon>
    </lineage>
</organism>
<accession>A0ABY6EZ00</accession>
<dbReference type="InterPro" id="IPR029058">
    <property type="entry name" value="AB_hydrolase_fold"/>
</dbReference>
<dbReference type="Pfam" id="PF07859">
    <property type="entry name" value="Abhydrolase_3"/>
    <property type="match status" value="1"/>
</dbReference>
<proteinExistence type="predicted"/>
<dbReference type="GO" id="GO:0016787">
    <property type="term" value="F:hydrolase activity"/>
    <property type="evidence" value="ECO:0007669"/>
    <property type="project" value="UniProtKB-KW"/>
</dbReference>
<evidence type="ECO:0000256" key="1">
    <source>
        <dbReference type="ARBA" id="ARBA00022801"/>
    </source>
</evidence>
<sequence>MPSPYDFDPELAPEAPGMRPLDYADPESARAVMRRVMAKQPHYEHLDRVRVSDRVLPVDGGPRLTVRVYAPAARRGDPLPALLFPHWGGFVTGDLDTPRAFAARIADQVGAVVVSPDYRLAPEHPFPAGLDDCWAALEWTRAHAGELGVDPDRIGVGGFSAGGALAAGLALRARDTGGPRIRYQYLLFPQLDDRLETVSAREFTDTPVLDRAALVLSWKHYTGSGPASPLAAPARAEDLSGLPPAFVGVCAYDPLRDEGIHFAHRLIKAGVSTELVHYPGTFHASVGIGHADVSRRMVRDQIDALRRGLRAD</sequence>
<protein>
    <submittedName>
        <fullName evidence="4">Alpha/beta hydrolase</fullName>
    </submittedName>
</protein>